<keyword evidence="5 6" id="KW-0472">Membrane</keyword>
<feature type="transmembrane region" description="Helical" evidence="6">
    <location>
        <begin position="328"/>
        <end position="361"/>
    </location>
</feature>
<sequence>MQWLQTKSIEQAVADSDEPGRQLKRSLGVFDLMILGVAVAVGAGIFSVGARAAGSFAGPAVIFSFVLAAATCALAIMCYAEFASSIPVTGSAYTYTYLTMGEGLAWIIGWNLLLEMVAAAAVVAKYWGIYLSTVFGQAGLDVPSTVHLGPVALDWGPLLIVGLFTALLIVGTQVSARVNNVFTLIKVAIVLFVIVVGFSYMKTANFSPFVPPSQPAVALAGSQGGDVWAQSLLSWLSGASPSQYGWTGVVSGASLVFFAFIGFDVVATSAEEVRDPQRNLPHGIFGGLALVTLLYILVALALTGMVPYTELAKAEHPSLATAFVLVGAGWAAQVIAIGVLLGLTTVVMVLLMGASRVMLALCRDGLLPRSWGTTSVRRKTPVRLQLLCSAVVAFLAGFTNVGLLEEMINIGTLSAFVMVSLAVPVLRAKRPDLQQVHSFRVSWVPWLPWLSAALCLYLMLNLATLTWLRFGVWLVLGVAVYLAYGARHSRLRGR</sequence>
<dbReference type="Pfam" id="PF13520">
    <property type="entry name" value="AA_permease_2"/>
    <property type="match status" value="1"/>
</dbReference>
<evidence type="ECO:0000256" key="5">
    <source>
        <dbReference type="ARBA" id="ARBA00023136"/>
    </source>
</evidence>
<feature type="transmembrane region" description="Helical" evidence="6">
    <location>
        <begin position="407"/>
        <end position="426"/>
    </location>
</feature>
<comment type="caution">
    <text evidence="7">The sequence shown here is derived from an EMBL/GenBank/DDBJ whole genome shotgun (WGS) entry which is preliminary data.</text>
</comment>
<accession>A0ABT2PJ09</accession>
<gene>
    <name evidence="7" type="ORF">N0K08_06195</name>
</gene>
<feature type="transmembrane region" description="Helical" evidence="6">
    <location>
        <begin position="284"/>
        <end position="308"/>
    </location>
</feature>
<evidence type="ECO:0000256" key="6">
    <source>
        <dbReference type="SAM" id="Phobius"/>
    </source>
</evidence>
<reference evidence="7 8" key="1">
    <citation type="submission" date="2022-09" db="EMBL/GenBank/DDBJ databases">
        <title>Draft genome of isolate Be4.</title>
        <authorList>
            <person name="Sanchez-Castro I."/>
            <person name="Martinez-Rodriguez P."/>
            <person name="Descostes M."/>
            <person name="Merroun M."/>
        </authorList>
    </citation>
    <scope>NUCLEOTIDE SEQUENCE [LARGE SCALE GENOMIC DNA]</scope>
    <source>
        <strain evidence="7 8">Be4</strain>
    </source>
</reference>
<evidence type="ECO:0000313" key="8">
    <source>
        <dbReference type="Proteomes" id="UP001525968"/>
    </source>
</evidence>
<feature type="transmembrane region" description="Helical" evidence="6">
    <location>
        <begin position="29"/>
        <end position="50"/>
    </location>
</feature>
<feature type="transmembrane region" description="Helical" evidence="6">
    <location>
        <begin position="56"/>
        <end position="82"/>
    </location>
</feature>
<dbReference type="EMBL" id="JAODYH010000003">
    <property type="protein sequence ID" value="MCT9810215.1"/>
    <property type="molecule type" value="Genomic_DNA"/>
</dbReference>
<feature type="transmembrane region" description="Helical" evidence="6">
    <location>
        <begin position="438"/>
        <end position="460"/>
    </location>
</feature>
<protein>
    <submittedName>
        <fullName evidence="7">Amino acid permease</fullName>
    </submittedName>
</protein>
<dbReference type="PANTHER" id="PTHR43243">
    <property type="entry name" value="INNER MEMBRANE TRANSPORTER YGJI-RELATED"/>
    <property type="match status" value="1"/>
</dbReference>
<evidence type="ECO:0000256" key="3">
    <source>
        <dbReference type="ARBA" id="ARBA00022692"/>
    </source>
</evidence>
<dbReference type="InterPro" id="IPR002293">
    <property type="entry name" value="AA/rel_permease1"/>
</dbReference>
<keyword evidence="8" id="KW-1185">Reference proteome</keyword>
<keyword evidence="2" id="KW-0813">Transport</keyword>
<organism evidence="7 8">
    <name type="scientific">Acidovorax bellezanensis</name>
    <dbReference type="NCBI Taxonomy" id="2976702"/>
    <lineage>
        <taxon>Bacteria</taxon>
        <taxon>Pseudomonadati</taxon>
        <taxon>Pseudomonadota</taxon>
        <taxon>Betaproteobacteria</taxon>
        <taxon>Burkholderiales</taxon>
        <taxon>Comamonadaceae</taxon>
        <taxon>Acidovorax</taxon>
    </lineage>
</organism>
<feature type="transmembrane region" description="Helical" evidence="6">
    <location>
        <begin position="382"/>
        <end position="401"/>
    </location>
</feature>
<comment type="subcellular location">
    <subcellularLocation>
        <location evidence="1">Membrane</location>
        <topology evidence="1">Multi-pass membrane protein</topology>
    </subcellularLocation>
</comment>
<feature type="transmembrane region" description="Helical" evidence="6">
    <location>
        <begin position="181"/>
        <end position="201"/>
    </location>
</feature>
<feature type="transmembrane region" description="Helical" evidence="6">
    <location>
        <begin position="244"/>
        <end position="263"/>
    </location>
</feature>
<evidence type="ECO:0000256" key="4">
    <source>
        <dbReference type="ARBA" id="ARBA00022989"/>
    </source>
</evidence>
<dbReference type="PIRSF" id="PIRSF006060">
    <property type="entry name" value="AA_transporter"/>
    <property type="match status" value="1"/>
</dbReference>
<dbReference type="Gene3D" id="1.20.1740.10">
    <property type="entry name" value="Amino acid/polyamine transporter I"/>
    <property type="match status" value="1"/>
</dbReference>
<keyword evidence="4 6" id="KW-1133">Transmembrane helix</keyword>
<keyword evidence="3 6" id="KW-0812">Transmembrane</keyword>
<evidence type="ECO:0000256" key="2">
    <source>
        <dbReference type="ARBA" id="ARBA00022448"/>
    </source>
</evidence>
<name>A0ABT2PJ09_9BURK</name>
<dbReference type="Proteomes" id="UP001525968">
    <property type="component" value="Unassembled WGS sequence"/>
</dbReference>
<proteinExistence type="predicted"/>
<evidence type="ECO:0000313" key="7">
    <source>
        <dbReference type="EMBL" id="MCT9810215.1"/>
    </source>
</evidence>
<dbReference type="PANTHER" id="PTHR43243:SF4">
    <property type="entry name" value="CATIONIC AMINO ACID TRANSPORTER 4"/>
    <property type="match status" value="1"/>
</dbReference>
<evidence type="ECO:0000256" key="1">
    <source>
        <dbReference type="ARBA" id="ARBA00004141"/>
    </source>
</evidence>
<feature type="transmembrane region" description="Helical" evidence="6">
    <location>
        <begin position="147"/>
        <end position="169"/>
    </location>
</feature>
<dbReference type="RefSeq" id="WP_261499209.1">
    <property type="nucleotide sequence ID" value="NZ_JAODYH010000003.1"/>
</dbReference>
<feature type="transmembrane region" description="Helical" evidence="6">
    <location>
        <begin position="466"/>
        <end position="484"/>
    </location>
</feature>